<dbReference type="InterPro" id="IPR023135">
    <property type="entry name" value="N6_DNA_MeTrfase_TaqI_C"/>
</dbReference>
<dbReference type="EMBL" id="AB505628">
    <property type="protein sequence ID" value="BAK53051.1"/>
    <property type="molecule type" value="Genomic_DNA"/>
</dbReference>
<keyword evidence="6" id="KW-0238">DNA-binding</keyword>
<dbReference type="PANTHER" id="PTHR33841:SF1">
    <property type="entry name" value="DNA METHYLTRANSFERASE A"/>
    <property type="match status" value="1"/>
</dbReference>
<dbReference type="InterPro" id="IPR029063">
    <property type="entry name" value="SAM-dependent_MTases_sf"/>
</dbReference>
<reference evidence="12" key="1">
    <citation type="journal article" date="2011" name="Antimicrob. Agents Chemother.">
        <title>Novel types of staphylococcal cassette chromosome mec elements identified in clonal complex 398 methicillin-resistant Staphylococcus aureus strains.</title>
        <authorList>
            <person name="Li S."/>
            <person name="Skov R.L."/>
            <person name="Han X."/>
            <person name="Larsen A.R."/>
            <person name="Larsen J."/>
            <person name="Sorum M."/>
            <person name="Wulf M."/>
            <person name="Voss A."/>
            <person name="Hiramatsu K."/>
            <person name="Ito T."/>
        </authorList>
    </citation>
    <scope>NUCLEOTIDE SEQUENCE</scope>
    <source>
        <strain evidence="12">JCSC6943</strain>
    </source>
</reference>
<dbReference type="Pfam" id="PF07669">
    <property type="entry name" value="Eco57I"/>
    <property type="match status" value="1"/>
</dbReference>
<evidence type="ECO:0000256" key="7">
    <source>
        <dbReference type="ARBA" id="ARBA00047942"/>
    </source>
</evidence>
<evidence type="ECO:0000256" key="1">
    <source>
        <dbReference type="ARBA" id="ARBA00011900"/>
    </source>
</evidence>
<comment type="catalytic activity">
    <reaction evidence="7">
        <text>a 2'-deoxyadenosine in DNA + S-adenosyl-L-methionine = an N(6)-methyl-2'-deoxyadenosine in DNA + S-adenosyl-L-homocysteine + H(+)</text>
        <dbReference type="Rhea" id="RHEA:15197"/>
        <dbReference type="Rhea" id="RHEA-COMP:12418"/>
        <dbReference type="Rhea" id="RHEA-COMP:12419"/>
        <dbReference type="ChEBI" id="CHEBI:15378"/>
        <dbReference type="ChEBI" id="CHEBI:57856"/>
        <dbReference type="ChEBI" id="CHEBI:59789"/>
        <dbReference type="ChEBI" id="CHEBI:90615"/>
        <dbReference type="ChEBI" id="CHEBI:90616"/>
        <dbReference type="EC" id="2.1.1.72"/>
    </reaction>
</comment>
<dbReference type="Pfam" id="PF12950">
    <property type="entry name" value="TaqI_C"/>
    <property type="match status" value="1"/>
</dbReference>
<dbReference type="GO" id="GO:0009007">
    <property type="term" value="F:site-specific DNA-methyltransferase (adenine-specific) activity"/>
    <property type="evidence" value="ECO:0007669"/>
    <property type="project" value="UniProtKB-EC"/>
</dbReference>
<dbReference type="InterPro" id="IPR002052">
    <property type="entry name" value="DNA_methylase_N6_adenine_CS"/>
</dbReference>
<dbReference type="InterPro" id="IPR011639">
    <property type="entry name" value="MethylTrfase_TaqI-like_dom"/>
</dbReference>
<dbReference type="Pfam" id="PF23653">
    <property type="entry name" value="DUF7149"/>
    <property type="match status" value="1"/>
</dbReference>
<evidence type="ECO:0000256" key="5">
    <source>
        <dbReference type="ARBA" id="ARBA00022747"/>
    </source>
</evidence>
<accession>F8WK72</accession>
<keyword evidence="5" id="KW-0680">Restriction system</keyword>
<evidence type="ECO:0000256" key="2">
    <source>
        <dbReference type="ARBA" id="ARBA00022603"/>
    </source>
</evidence>
<dbReference type="SUPFAM" id="SSF53335">
    <property type="entry name" value="S-adenosyl-L-methionine-dependent methyltransferases"/>
    <property type="match status" value="1"/>
</dbReference>
<evidence type="ECO:0000256" key="6">
    <source>
        <dbReference type="ARBA" id="ARBA00023125"/>
    </source>
</evidence>
<dbReference type="Gene3D" id="3.90.220.10">
    <property type="entry name" value="Adenine-n6-DNA-methyltransferase Taqi, Chain A, domain 2"/>
    <property type="match status" value="1"/>
</dbReference>
<evidence type="ECO:0000259" key="11">
    <source>
        <dbReference type="Pfam" id="PF25120"/>
    </source>
</evidence>
<dbReference type="Gene3D" id="3.40.50.150">
    <property type="entry name" value="Vaccinia Virus protein VP39"/>
    <property type="match status" value="1"/>
</dbReference>
<dbReference type="REBASE" id="38343">
    <property type="entry name" value="Sau6943ORFAP"/>
</dbReference>
<keyword evidence="3 12" id="KW-0808">Transferase</keyword>
<dbReference type="InterPro" id="IPR050953">
    <property type="entry name" value="N4_N6_ade-DNA_methylase"/>
</dbReference>
<dbReference type="Pfam" id="PF25120">
    <property type="entry name" value="DUF7814"/>
    <property type="match status" value="1"/>
</dbReference>
<name>F8WK72_STAAU</name>
<sequence length="1204" mass="140577">MAIKGIGLKDSMNKFVQTIMPLDEEKEIFNQRLVDYLTHLRDNKNESEEYQKNILKNLLEKTLPNNFINTSNRIDLAIYNGKSANSSLGVLFECKSLTNKSEMMSKEKLNTKAFQEIIAYYLNERLIYKNLEIKKVIITNGLSWFIIEAKEIEKYFFKNKNLIDLVTKFYNNQLSSNKTDFLYSEVIAPEIDKSIEKGITIAHFDLRHALKQGDKIEIKKNNLTQLYRFFTAENLLNKEIFTDSNKLNKAFYDELLYLMGLEEIQQGTSKIISRLKPDKRQYFSFVENIINKLELKDVSKEKQEEIAIQLTVIWMNRILFLKLLESQLVLFNKDDSYRFLTFEKLNSFEEIYNLFFAVLAKKIPDRNNRIQEKYNYIPYLNSSLFEETELEMSRDGIGIDRLPEGDIYIFDKTILKGMDKKRKKGKINFLEYLFEFLDSYDFSTTISHQQKSKNALINASVLGLIFEKINGYKDGSFYTPGHITMYMSKKAIRTTIVEKINEHLGWSCNSIEDIKFQIRNIEVAKKVSKAIDNLKICDPAVGSGHFLVSILNEIIALKSELNVLFDNDGNYIGNLIQCYVINDELIIQDMLGNNFIYQAGNKLSEQIQKAIFDMKRHILENSLFGVDINPSSVNICRLRLWIELLKSSYYYEDKVIQKQVLTTLPNIDINIKVGDSLLYKFDINYEFDMRRKDLKEYLALVKKYKSTNNKRIKTDIWEKIEKIKSSFDDIVSSPELKQLKLLEKELKKASQISLFEDDTIERIRYEQVQKQVKEAKKKLGVRLKNPMYSGGMEWRMEFPEILGDNGEFIGFDLLIGNPPYIFSKNQSFTEEMKTYYMKTYPLNHYQANTFGLFLELAFSLVKKGGGISFIIPNTFLMINQYKTLRHYILNNFNELTFINSKERIFDEASVDVCIIDMYTHGTKKIGLGEIESGEVTILTETDADTLLKNDVIVVSDNKNINILPQIEKKSKVLEGNYANVKDGLKVFERGKGTPKQPEDKNEFDLFKENKPFFDIEKKDDSYRMFLSGRDLQRYKINWSGQYLKYGKHLAAPRNPEIFEGERILIARIPVKSSYSFRATLVSSNYVHEQSIESICNIKSNPLFLIGVLNSKILSYYTIKKFNFLQRNTFPQMRLTQIKEFPIPDATDEQELELAKKVDTLMEEIRKENGNQELIDTLNSQVDEFVMDLFCLAEKEKKIIREFEI</sequence>
<keyword evidence="4" id="KW-0949">S-adenosyl-L-methionine</keyword>
<dbReference type="GO" id="GO:0009307">
    <property type="term" value="P:DNA restriction-modification system"/>
    <property type="evidence" value="ECO:0007669"/>
    <property type="project" value="UniProtKB-KW"/>
</dbReference>
<proteinExistence type="predicted"/>
<dbReference type="GO" id="GO:0003677">
    <property type="term" value="F:DNA binding"/>
    <property type="evidence" value="ECO:0007669"/>
    <property type="project" value="UniProtKB-KW"/>
</dbReference>
<dbReference type="InterPro" id="IPR056716">
    <property type="entry name" value="DUF7814"/>
</dbReference>
<dbReference type="GO" id="GO:0032259">
    <property type="term" value="P:methylation"/>
    <property type="evidence" value="ECO:0007669"/>
    <property type="project" value="UniProtKB-KW"/>
</dbReference>
<evidence type="ECO:0000259" key="8">
    <source>
        <dbReference type="Pfam" id="PF07669"/>
    </source>
</evidence>
<dbReference type="InterPro" id="IPR055573">
    <property type="entry name" value="DUF7149"/>
</dbReference>
<evidence type="ECO:0000256" key="4">
    <source>
        <dbReference type="ARBA" id="ARBA00022691"/>
    </source>
</evidence>
<evidence type="ECO:0000256" key="3">
    <source>
        <dbReference type="ARBA" id="ARBA00022679"/>
    </source>
</evidence>
<dbReference type="PRINTS" id="PR00507">
    <property type="entry name" value="N12N6MTFRASE"/>
</dbReference>
<evidence type="ECO:0000259" key="9">
    <source>
        <dbReference type="Pfam" id="PF12950"/>
    </source>
</evidence>
<protein>
    <recommendedName>
        <fullName evidence="1">site-specific DNA-methyltransferase (adenine-specific)</fullName>
        <ecNumber evidence="1">2.1.1.72</ecNumber>
    </recommendedName>
</protein>
<feature type="domain" description="DUF7149" evidence="10">
    <location>
        <begin position="8"/>
        <end position="243"/>
    </location>
</feature>
<evidence type="ECO:0000313" key="12">
    <source>
        <dbReference type="EMBL" id="BAK53051.1"/>
    </source>
</evidence>
<feature type="domain" description="TaqI-like C-terminal specificity" evidence="9">
    <location>
        <begin position="1024"/>
        <end position="1142"/>
    </location>
</feature>
<organism evidence="12">
    <name type="scientific">Staphylococcus aureus</name>
    <dbReference type="NCBI Taxonomy" id="1280"/>
    <lineage>
        <taxon>Bacteria</taxon>
        <taxon>Bacillati</taxon>
        <taxon>Bacillota</taxon>
        <taxon>Bacilli</taxon>
        <taxon>Bacillales</taxon>
        <taxon>Staphylococcaceae</taxon>
        <taxon>Staphylococcus</taxon>
    </lineage>
</organism>
<dbReference type="PROSITE" id="PS00092">
    <property type="entry name" value="N6_MTASE"/>
    <property type="match status" value="1"/>
</dbReference>
<keyword evidence="2 12" id="KW-0489">Methyltransferase</keyword>
<feature type="domain" description="DUF7814" evidence="11">
    <location>
        <begin position="244"/>
        <end position="457"/>
    </location>
</feature>
<dbReference type="InterPro" id="IPR025931">
    <property type="entry name" value="TaqI_C"/>
</dbReference>
<dbReference type="AlphaFoldDB" id="F8WK72"/>
<dbReference type="PANTHER" id="PTHR33841">
    <property type="entry name" value="DNA METHYLTRANSFERASE YEEA-RELATED"/>
    <property type="match status" value="1"/>
</dbReference>
<feature type="domain" description="Type II methyltransferase M.TaqI-like" evidence="8">
    <location>
        <begin position="621"/>
        <end position="905"/>
    </location>
</feature>
<evidence type="ECO:0000259" key="10">
    <source>
        <dbReference type="Pfam" id="PF23653"/>
    </source>
</evidence>
<dbReference type="EC" id="2.1.1.72" evidence="1"/>